<proteinExistence type="inferred from homology"/>
<accession>A0A2H0WMY1</accession>
<evidence type="ECO:0000313" key="11">
    <source>
        <dbReference type="EMBL" id="PIS14000.1"/>
    </source>
</evidence>
<dbReference type="EMBL" id="PEZJ01000015">
    <property type="protein sequence ID" value="PIS14000.1"/>
    <property type="molecule type" value="Genomic_DNA"/>
</dbReference>
<dbReference type="GO" id="GO:0005886">
    <property type="term" value="C:plasma membrane"/>
    <property type="evidence" value="ECO:0007669"/>
    <property type="project" value="UniProtKB-SubCell"/>
</dbReference>
<protein>
    <recommendedName>
        <fullName evidence="2 9">Cell division ATP-binding protein FtsE</fullName>
    </recommendedName>
</protein>
<comment type="subcellular location">
    <subcellularLocation>
        <location evidence="9">Cell membrane</location>
        <topology evidence="9">Peripheral membrane protein</topology>
        <orientation evidence="9">Cytoplasmic side</orientation>
    </subcellularLocation>
</comment>
<dbReference type="FunFam" id="3.40.50.300:FF:000056">
    <property type="entry name" value="Cell division ATP-binding protein FtsE"/>
    <property type="match status" value="1"/>
</dbReference>
<dbReference type="GO" id="GO:0022857">
    <property type="term" value="F:transmembrane transporter activity"/>
    <property type="evidence" value="ECO:0007669"/>
    <property type="project" value="TreeGrafter"/>
</dbReference>
<keyword evidence="4 9" id="KW-0132">Cell division</keyword>
<dbReference type="PROSITE" id="PS50893">
    <property type="entry name" value="ABC_TRANSPORTER_2"/>
    <property type="match status" value="1"/>
</dbReference>
<feature type="domain" description="ABC transporter" evidence="10">
    <location>
        <begin position="2"/>
        <end position="221"/>
    </location>
</feature>
<keyword evidence="3 9" id="KW-1003">Cell membrane</keyword>
<name>A0A2H0WMY1_9BACT</name>
<evidence type="ECO:0000256" key="8">
    <source>
        <dbReference type="ARBA" id="ARBA00023306"/>
    </source>
</evidence>
<dbReference type="GO" id="GO:0016887">
    <property type="term" value="F:ATP hydrolysis activity"/>
    <property type="evidence" value="ECO:0007669"/>
    <property type="project" value="InterPro"/>
</dbReference>
<dbReference type="SUPFAM" id="SSF52540">
    <property type="entry name" value="P-loop containing nucleoside triphosphate hydrolases"/>
    <property type="match status" value="1"/>
</dbReference>
<dbReference type="PANTHER" id="PTHR24220:SF470">
    <property type="entry name" value="CELL DIVISION ATP-BINDING PROTEIN FTSE"/>
    <property type="match status" value="1"/>
</dbReference>
<dbReference type="PANTHER" id="PTHR24220">
    <property type="entry name" value="IMPORT ATP-BINDING PROTEIN"/>
    <property type="match status" value="1"/>
</dbReference>
<evidence type="ECO:0000259" key="10">
    <source>
        <dbReference type="PROSITE" id="PS50893"/>
    </source>
</evidence>
<evidence type="ECO:0000256" key="5">
    <source>
        <dbReference type="ARBA" id="ARBA00022741"/>
    </source>
</evidence>
<dbReference type="InterPro" id="IPR027417">
    <property type="entry name" value="P-loop_NTPase"/>
</dbReference>
<keyword evidence="7 9" id="KW-0472">Membrane</keyword>
<dbReference type="InterPro" id="IPR003593">
    <property type="entry name" value="AAA+_ATPase"/>
</dbReference>
<evidence type="ECO:0000256" key="6">
    <source>
        <dbReference type="ARBA" id="ARBA00022840"/>
    </source>
</evidence>
<comment type="subunit">
    <text evidence="9">Homodimer. Forms a membrane-associated complex with FtsX.</text>
</comment>
<dbReference type="InterPro" id="IPR003439">
    <property type="entry name" value="ABC_transporter-like_ATP-bd"/>
</dbReference>
<evidence type="ECO:0000256" key="2">
    <source>
        <dbReference type="ARBA" id="ARBA00020019"/>
    </source>
</evidence>
<dbReference type="Pfam" id="PF00005">
    <property type="entry name" value="ABC_tran"/>
    <property type="match status" value="1"/>
</dbReference>
<dbReference type="GO" id="GO:0051301">
    <property type="term" value="P:cell division"/>
    <property type="evidence" value="ECO:0007669"/>
    <property type="project" value="UniProtKB-UniRule"/>
</dbReference>
<dbReference type="GO" id="GO:0005524">
    <property type="term" value="F:ATP binding"/>
    <property type="evidence" value="ECO:0007669"/>
    <property type="project" value="UniProtKB-UniRule"/>
</dbReference>
<comment type="caution">
    <text evidence="11">The sequence shown here is derived from an EMBL/GenBank/DDBJ whole genome shotgun (WGS) entry which is preliminary data.</text>
</comment>
<dbReference type="Proteomes" id="UP000230033">
    <property type="component" value="Unassembled WGS sequence"/>
</dbReference>
<evidence type="ECO:0000256" key="9">
    <source>
        <dbReference type="RuleBase" id="RU365094"/>
    </source>
</evidence>
<dbReference type="Gene3D" id="3.40.50.300">
    <property type="entry name" value="P-loop containing nucleotide triphosphate hydrolases"/>
    <property type="match status" value="1"/>
</dbReference>
<keyword evidence="6 9" id="KW-0067">ATP-binding</keyword>
<evidence type="ECO:0000256" key="7">
    <source>
        <dbReference type="ARBA" id="ARBA00023136"/>
    </source>
</evidence>
<reference evidence="12" key="1">
    <citation type="submission" date="2017-09" db="EMBL/GenBank/DDBJ databases">
        <title>Depth-based differentiation of microbial function through sediment-hosted aquifers and enrichment of novel symbionts in the deep terrestrial subsurface.</title>
        <authorList>
            <person name="Probst A.J."/>
            <person name="Ladd B."/>
            <person name="Jarett J.K."/>
            <person name="Geller-Mcgrath D.E."/>
            <person name="Sieber C.M.K."/>
            <person name="Emerson J.B."/>
            <person name="Anantharaman K."/>
            <person name="Thomas B.C."/>
            <person name="Malmstrom R."/>
            <person name="Stieglmeier M."/>
            <person name="Klingl A."/>
            <person name="Woyke T."/>
            <person name="Ryan C.M."/>
            <person name="Banfield J.F."/>
        </authorList>
    </citation>
    <scope>NUCLEOTIDE SEQUENCE [LARGE SCALE GENOMIC DNA]</scope>
</reference>
<evidence type="ECO:0000256" key="1">
    <source>
        <dbReference type="ARBA" id="ARBA00005417"/>
    </source>
</evidence>
<comment type="function">
    <text evidence="9">Part of the ABC transporter FtsEX involved in cellular division.</text>
</comment>
<sequence length="221" mass="24485">MIEFIEVTKKFGETTALENISFKIDSGEFVFIVGRSGSGKTTLIKLILKDYLPTAGAVMVDGINLNDIPKKKIPDYRRRIGVVFQDFKLLPDQTVFENVALALRILGKKEVEIVGEVNEILKMVGLEAKGDFFPAQLSAGELQRTCLARAVVGQPEVVLADEPTGNLDLKTARQIVDLLEKINETGKTVVMTTHNLDIVKRMKKRVIELEEGKLVSNEKAS</sequence>
<comment type="similarity">
    <text evidence="1 9">Belongs to the ABC transporter superfamily.</text>
</comment>
<dbReference type="SMART" id="SM00382">
    <property type="entry name" value="AAA"/>
    <property type="match status" value="1"/>
</dbReference>
<dbReference type="NCBIfam" id="TIGR02673">
    <property type="entry name" value="FtsE"/>
    <property type="match status" value="1"/>
</dbReference>
<gene>
    <name evidence="9 11" type="primary">ftsE</name>
    <name evidence="11" type="ORF">COT65_01175</name>
</gene>
<keyword evidence="8 9" id="KW-0131">Cell cycle</keyword>
<evidence type="ECO:0000256" key="4">
    <source>
        <dbReference type="ARBA" id="ARBA00022618"/>
    </source>
</evidence>
<keyword evidence="5 9" id="KW-0547">Nucleotide-binding</keyword>
<organism evidence="11 12">
    <name type="scientific">Candidatus Shapirobacteria bacterium CG09_land_8_20_14_0_10_47_13</name>
    <dbReference type="NCBI Taxonomy" id="1974481"/>
    <lineage>
        <taxon>Bacteria</taxon>
        <taxon>Candidatus Shapironibacteriota</taxon>
    </lineage>
</organism>
<dbReference type="InterPro" id="IPR005286">
    <property type="entry name" value="Cell_div_FtsE"/>
</dbReference>
<dbReference type="AlphaFoldDB" id="A0A2H0WMY1"/>
<dbReference type="InterPro" id="IPR015854">
    <property type="entry name" value="ABC_transpr_LolD-like"/>
</dbReference>
<evidence type="ECO:0000256" key="3">
    <source>
        <dbReference type="ARBA" id="ARBA00022475"/>
    </source>
</evidence>
<evidence type="ECO:0000313" key="12">
    <source>
        <dbReference type="Proteomes" id="UP000230033"/>
    </source>
</evidence>